<dbReference type="EC" id="2.3.2.3" evidence="7"/>
<evidence type="ECO:0000256" key="7">
    <source>
        <dbReference type="RuleBase" id="RU363042"/>
    </source>
</evidence>
<comment type="similarity">
    <text evidence="7">Belongs to the LPG synthase family.</text>
</comment>
<proteinExistence type="inferred from homology"/>
<sequence length="537" mass="61013">MNMKHHIVRYGKYVFMLAVILFIFIQGRRELSGIAFKSSFQTLKELPFIYLFILVLMGLLAVAIMFFYDYTLIRSQHLHIKKMKVLMVSWIANAFNGIFGFGGLVGAGVRGMLYRNYTKDSSSLVKGIGWLAPAAAVGLSVFSLLTLIGIFPMQTILMQKRWLIIVLIGVFLFFPIYIGISILRKTSYFKPSLTVRYSLTSIIEWFGASILLYLCFHFTGVEFSFLQALGLFTVAAVTGFVSMIPGGLGSFDLMVISGGQLYGADASLLLTALFLYRFCYYIIPFVIALVLAAIEMTSTVMKKANEKNIIAPVMEISTVIWAIQRQTLKSVGYWSVSALSFIMGYFYIFIPIINIVNNHGLHRANVTLMTVDFYNLLLFALGITMWFFMKELYYRTKRSFYITGISLCLAIILLLFQIEHLIIAILSAVYLFVLILLKRRIKRHSIPFTVTSMRHLIYVSIIVFLLFVTSVRMSFILIDYPKSIYGLYAIGASGCLIAIIYIVVSVLLFDRRHDKQVGQPFDEEKLTNFLYKHGGMC</sequence>
<feature type="transmembrane region" description="Helical" evidence="7">
    <location>
        <begin position="373"/>
        <end position="389"/>
    </location>
</feature>
<feature type="transmembrane region" description="Helical" evidence="7">
    <location>
        <begin position="85"/>
        <end position="108"/>
    </location>
</feature>
<evidence type="ECO:0000256" key="4">
    <source>
        <dbReference type="ARBA" id="ARBA00022692"/>
    </source>
</evidence>
<dbReference type="PANTHER" id="PTHR34697:SF2">
    <property type="entry name" value="PHOSPHATIDYLGLYCEROL LYSYLTRANSFERASE"/>
    <property type="match status" value="1"/>
</dbReference>
<keyword evidence="7" id="KW-0046">Antibiotic resistance</keyword>
<evidence type="ECO:0000256" key="3">
    <source>
        <dbReference type="ARBA" id="ARBA00022679"/>
    </source>
</evidence>
<keyword evidence="2" id="KW-1003">Cell membrane</keyword>
<keyword evidence="6 7" id="KW-0472">Membrane</keyword>
<dbReference type="InterPro" id="IPR051211">
    <property type="entry name" value="PG_lysyltransferase"/>
</dbReference>
<feature type="transmembrane region" description="Helical" evidence="7">
    <location>
        <begin position="162"/>
        <end position="183"/>
    </location>
</feature>
<comment type="caution">
    <text evidence="8">The sequence shown here is derived from an EMBL/GenBank/DDBJ whole genome shotgun (WGS) entry which is preliminary data.</text>
</comment>
<feature type="transmembrane region" description="Helical" evidence="7">
    <location>
        <begin position="331"/>
        <end position="353"/>
    </location>
</feature>
<keyword evidence="5 7" id="KW-1133">Transmembrane helix</keyword>
<evidence type="ECO:0000256" key="1">
    <source>
        <dbReference type="ARBA" id="ARBA00004651"/>
    </source>
</evidence>
<dbReference type="Proteomes" id="UP001275315">
    <property type="component" value="Unassembled WGS sequence"/>
</dbReference>
<feature type="transmembrane region" description="Helical" evidence="7">
    <location>
        <begin position="484"/>
        <end position="509"/>
    </location>
</feature>
<evidence type="ECO:0000313" key="8">
    <source>
        <dbReference type="EMBL" id="MDY0410343.1"/>
    </source>
</evidence>
<feature type="transmembrane region" description="Helical" evidence="7">
    <location>
        <begin position="228"/>
        <end position="248"/>
    </location>
</feature>
<reference evidence="8 9" key="1">
    <citation type="submission" date="2023-10" db="EMBL/GenBank/DDBJ databases">
        <title>Virgibacillus soli CC-YMP-6 genome.</title>
        <authorList>
            <person name="Miliotis G."/>
            <person name="Sengupta P."/>
            <person name="Hameed A."/>
            <person name="Chuvochina M."/>
            <person name="Mcdonagh F."/>
            <person name="Simpson A.C."/>
            <person name="Singh N.K."/>
            <person name="Rekha P.D."/>
            <person name="Raman K."/>
            <person name="Hugenholtz P."/>
            <person name="Venkateswaran K."/>
        </authorList>
    </citation>
    <scope>NUCLEOTIDE SEQUENCE [LARGE SCALE GENOMIC DNA]</scope>
    <source>
        <strain evidence="8 9">CC-YMP-6</strain>
    </source>
</reference>
<keyword evidence="3 7" id="KW-0808">Transferase</keyword>
<comment type="catalytic activity">
    <reaction evidence="7">
        <text>L-lysyl-tRNA(Lys) + a 1,2-diacyl-sn-glycero-3-phospho-(1'-sn-glycerol) = a 1,2-diacyl-sn-glycero-3-phospho-1'-(3'-O-L-lysyl)-sn-glycerol + tRNA(Lys)</text>
        <dbReference type="Rhea" id="RHEA:10668"/>
        <dbReference type="Rhea" id="RHEA-COMP:9696"/>
        <dbReference type="Rhea" id="RHEA-COMP:9697"/>
        <dbReference type="ChEBI" id="CHEBI:64716"/>
        <dbReference type="ChEBI" id="CHEBI:75792"/>
        <dbReference type="ChEBI" id="CHEBI:78442"/>
        <dbReference type="ChEBI" id="CHEBI:78529"/>
        <dbReference type="EC" id="2.3.2.3"/>
    </reaction>
</comment>
<accession>A0ABU5CVD9</accession>
<dbReference type="EMBL" id="JAWDIQ010000003">
    <property type="protein sequence ID" value="MDY0410343.1"/>
    <property type="molecule type" value="Genomic_DNA"/>
</dbReference>
<evidence type="ECO:0000256" key="6">
    <source>
        <dbReference type="ARBA" id="ARBA00023136"/>
    </source>
</evidence>
<dbReference type="PANTHER" id="PTHR34697">
    <property type="entry name" value="PHOSPHATIDYLGLYCEROL LYSYLTRANSFERASE"/>
    <property type="match status" value="1"/>
</dbReference>
<evidence type="ECO:0000256" key="2">
    <source>
        <dbReference type="ARBA" id="ARBA00022475"/>
    </source>
</evidence>
<feature type="transmembrane region" description="Helical" evidence="7">
    <location>
        <begin position="268"/>
        <end position="294"/>
    </location>
</feature>
<feature type="transmembrane region" description="Helical" evidence="7">
    <location>
        <begin position="195"/>
        <end position="216"/>
    </location>
</feature>
<comment type="function">
    <text evidence="7">Catalyzes the transfer of a lysyl group from L-lysyl-tRNA(Lys) to membrane-bound phosphatidylglycerol (PG), which produces lysylphosphatidylglycerol (LPG), a major component of the bacterial membrane with a positive net charge. LPG synthesis contributes to bacterial virulence as it is involved in the resistance mechanism against cationic antimicrobial peptides (CAMP) produces by the host's immune system (defensins, cathelicidins) and by the competing microorganisms.</text>
</comment>
<name>A0ABU5CVD9_9BACI</name>
<dbReference type="Pfam" id="PF03706">
    <property type="entry name" value="LPG_synthase_TM"/>
    <property type="match status" value="1"/>
</dbReference>
<feature type="transmembrane region" description="Helical" evidence="7">
    <location>
        <begin position="48"/>
        <end position="73"/>
    </location>
</feature>
<gene>
    <name evidence="7" type="primary">mprF</name>
    <name evidence="8" type="ORF">RWD45_19575</name>
</gene>
<protein>
    <recommendedName>
        <fullName evidence="7">Phosphatidylglycerol lysyltransferase</fullName>
        <ecNumber evidence="7">2.3.2.3</ecNumber>
    </recommendedName>
    <alternativeName>
        <fullName evidence="7">Lysylphosphatidylglycerol synthase</fullName>
    </alternativeName>
</protein>
<feature type="transmembrane region" description="Helical" evidence="7">
    <location>
        <begin position="457"/>
        <end position="478"/>
    </location>
</feature>
<keyword evidence="4 7" id="KW-0812">Transmembrane</keyword>
<feature type="transmembrane region" description="Helical" evidence="7">
    <location>
        <begin position="421"/>
        <end position="437"/>
    </location>
</feature>
<keyword evidence="7" id="KW-0443">Lipid metabolism</keyword>
<dbReference type="RefSeq" id="WP_320381220.1">
    <property type="nucleotide sequence ID" value="NZ_JAWDIQ010000003.1"/>
</dbReference>
<dbReference type="InterPro" id="IPR022791">
    <property type="entry name" value="L-PG_synthase/AglD"/>
</dbReference>
<feature type="transmembrane region" description="Helical" evidence="7">
    <location>
        <begin position="128"/>
        <end position="150"/>
    </location>
</feature>
<feature type="transmembrane region" description="Helical" evidence="7">
    <location>
        <begin position="12"/>
        <end position="28"/>
    </location>
</feature>
<feature type="transmembrane region" description="Helical" evidence="7">
    <location>
        <begin position="398"/>
        <end position="415"/>
    </location>
</feature>
<evidence type="ECO:0000313" key="9">
    <source>
        <dbReference type="Proteomes" id="UP001275315"/>
    </source>
</evidence>
<keyword evidence="9" id="KW-1185">Reference proteome</keyword>
<comment type="subcellular location">
    <subcellularLocation>
        <location evidence="1 7">Cell membrane</location>
        <topology evidence="1 7">Multi-pass membrane protein</topology>
    </subcellularLocation>
</comment>
<organism evidence="8 9">
    <name type="scientific">Paracerasibacillus soli</name>
    <dbReference type="NCBI Taxonomy" id="480284"/>
    <lineage>
        <taxon>Bacteria</taxon>
        <taxon>Bacillati</taxon>
        <taxon>Bacillota</taxon>
        <taxon>Bacilli</taxon>
        <taxon>Bacillales</taxon>
        <taxon>Bacillaceae</taxon>
        <taxon>Paracerasibacillus</taxon>
    </lineage>
</organism>
<evidence type="ECO:0000256" key="5">
    <source>
        <dbReference type="ARBA" id="ARBA00022989"/>
    </source>
</evidence>